<evidence type="ECO:0000313" key="2">
    <source>
        <dbReference type="EMBL" id="CAA9574938.1"/>
    </source>
</evidence>
<reference evidence="2" key="1">
    <citation type="submission" date="2020-02" db="EMBL/GenBank/DDBJ databases">
        <authorList>
            <person name="Meier V. D."/>
        </authorList>
    </citation>
    <scope>NUCLEOTIDE SEQUENCE</scope>
    <source>
        <strain evidence="2">AVDCRST_MAG33</strain>
    </source>
</reference>
<evidence type="ECO:0000256" key="1">
    <source>
        <dbReference type="SAM" id="MobiDB-lite"/>
    </source>
</evidence>
<organism evidence="2">
    <name type="scientific">uncultured Thermomicrobiales bacterium</name>
    <dbReference type="NCBI Taxonomy" id="1645740"/>
    <lineage>
        <taxon>Bacteria</taxon>
        <taxon>Pseudomonadati</taxon>
        <taxon>Thermomicrobiota</taxon>
        <taxon>Thermomicrobia</taxon>
        <taxon>Thermomicrobiales</taxon>
        <taxon>environmental samples</taxon>
    </lineage>
</organism>
<sequence>MSSSIRHDLAGGSGNLGGRSDAGRALPRHGCLTMVGMGGQALARYHDHETRRPFIA</sequence>
<accession>A0A6J4VBZ6</accession>
<protein>
    <submittedName>
        <fullName evidence="2">Uncharacterized protein</fullName>
    </submittedName>
</protein>
<feature type="region of interest" description="Disordered" evidence="1">
    <location>
        <begin position="1"/>
        <end position="23"/>
    </location>
</feature>
<dbReference type="EMBL" id="CADCWK010000365">
    <property type="protein sequence ID" value="CAA9574938.1"/>
    <property type="molecule type" value="Genomic_DNA"/>
</dbReference>
<gene>
    <name evidence="2" type="ORF">AVDCRST_MAG33-2944</name>
</gene>
<name>A0A6J4VBZ6_9BACT</name>
<dbReference type="AlphaFoldDB" id="A0A6J4VBZ6"/>
<proteinExistence type="predicted"/>